<dbReference type="GO" id="GO:1990351">
    <property type="term" value="C:transporter complex"/>
    <property type="evidence" value="ECO:0007669"/>
    <property type="project" value="TreeGrafter"/>
</dbReference>
<dbReference type="GO" id="GO:0043165">
    <property type="term" value="P:Gram-negative-bacterium-type cell outer membrane assembly"/>
    <property type="evidence" value="ECO:0007669"/>
    <property type="project" value="UniProtKB-UniRule"/>
</dbReference>
<protein>
    <recommendedName>
        <fullName evidence="6">LPS-assembly lipoprotein LptE</fullName>
    </recommendedName>
</protein>
<evidence type="ECO:0000256" key="1">
    <source>
        <dbReference type="ARBA" id="ARBA00022729"/>
    </source>
</evidence>
<feature type="chain" id="PRO_5020415688" description="LPS-assembly lipoprotein LptE" evidence="7">
    <location>
        <begin position="25"/>
        <end position="161"/>
    </location>
</feature>
<sequence length="161" mass="18167">MRILFVAVLSLMLASCGFHLRGQATLPFETLYIDGNRDSPFVNELKRAVRSGSATKLVDNPSEAQGIVQIVGETRQKVILTLSGGGRVREYKLLYNIAYRVHDGKGKDLRPQGEISLKREVSYDDTQLLAKESEEALLYRDMQSDAVQQLFRRLQVPKLNQ</sequence>
<comment type="function">
    <text evidence="6">Together with LptD, is involved in the assembly of lipopolysaccharide (LPS) at the surface of the outer membrane. Required for the proper assembly of LptD. Binds LPS and may serve as the LPS recognition site at the outer membrane.</text>
</comment>
<keyword evidence="3 6" id="KW-0564">Palmitate</keyword>
<gene>
    <name evidence="6" type="primary">lptE</name>
    <name evidence="8" type="ORF">EDC63_10426</name>
</gene>
<keyword evidence="4 6" id="KW-0998">Cell outer membrane</keyword>
<feature type="signal peptide" evidence="7">
    <location>
        <begin position="1"/>
        <end position="24"/>
    </location>
</feature>
<dbReference type="HAMAP" id="MF_01186">
    <property type="entry name" value="LPS_assembly_LptE"/>
    <property type="match status" value="1"/>
</dbReference>
<reference evidence="8 9" key="1">
    <citation type="submission" date="2019-03" db="EMBL/GenBank/DDBJ databases">
        <title>Genomic Encyclopedia of Type Strains, Phase IV (KMG-IV): sequencing the most valuable type-strain genomes for metagenomic binning, comparative biology and taxonomic classification.</title>
        <authorList>
            <person name="Goeker M."/>
        </authorList>
    </citation>
    <scope>NUCLEOTIDE SEQUENCE [LARGE SCALE GENOMIC DNA]</scope>
    <source>
        <strain evidence="8 9">DSM 100309</strain>
    </source>
</reference>
<dbReference type="PROSITE" id="PS51257">
    <property type="entry name" value="PROKAR_LIPOPROTEIN"/>
    <property type="match status" value="1"/>
</dbReference>
<dbReference type="GO" id="GO:0001530">
    <property type="term" value="F:lipopolysaccharide binding"/>
    <property type="evidence" value="ECO:0007669"/>
    <property type="project" value="TreeGrafter"/>
</dbReference>
<evidence type="ECO:0000256" key="3">
    <source>
        <dbReference type="ARBA" id="ARBA00023139"/>
    </source>
</evidence>
<dbReference type="Pfam" id="PF04390">
    <property type="entry name" value="LptE"/>
    <property type="match status" value="1"/>
</dbReference>
<organism evidence="8 9">
    <name type="scientific">Sulfurirhabdus autotrophica</name>
    <dbReference type="NCBI Taxonomy" id="1706046"/>
    <lineage>
        <taxon>Bacteria</taxon>
        <taxon>Pseudomonadati</taxon>
        <taxon>Pseudomonadota</taxon>
        <taxon>Betaproteobacteria</taxon>
        <taxon>Nitrosomonadales</taxon>
        <taxon>Sulfuricellaceae</taxon>
        <taxon>Sulfurirhabdus</taxon>
    </lineage>
</organism>
<proteinExistence type="inferred from homology"/>
<dbReference type="GO" id="GO:0009279">
    <property type="term" value="C:cell outer membrane"/>
    <property type="evidence" value="ECO:0007669"/>
    <property type="project" value="UniProtKB-SubCell"/>
</dbReference>
<accession>A0A4V2W2H4</accession>
<evidence type="ECO:0000313" key="9">
    <source>
        <dbReference type="Proteomes" id="UP000295367"/>
    </source>
</evidence>
<evidence type="ECO:0000256" key="2">
    <source>
        <dbReference type="ARBA" id="ARBA00023136"/>
    </source>
</evidence>
<comment type="caution">
    <text evidence="8">The sequence shown here is derived from an EMBL/GenBank/DDBJ whole genome shotgun (WGS) entry which is preliminary data.</text>
</comment>
<comment type="subunit">
    <text evidence="6">Component of the lipopolysaccharide transport and assembly complex. Interacts with LptD.</text>
</comment>
<dbReference type="InterPro" id="IPR007485">
    <property type="entry name" value="LPS_assembly_LptE"/>
</dbReference>
<name>A0A4V2W2H4_9PROT</name>
<dbReference type="RefSeq" id="WP_124945708.1">
    <property type="nucleotide sequence ID" value="NZ_BHVT01000019.1"/>
</dbReference>
<dbReference type="GO" id="GO:0015920">
    <property type="term" value="P:lipopolysaccharide transport"/>
    <property type="evidence" value="ECO:0007669"/>
    <property type="project" value="TreeGrafter"/>
</dbReference>
<dbReference type="PANTHER" id="PTHR38098">
    <property type="entry name" value="LPS-ASSEMBLY LIPOPROTEIN LPTE"/>
    <property type="match status" value="1"/>
</dbReference>
<evidence type="ECO:0000256" key="6">
    <source>
        <dbReference type="HAMAP-Rule" id="MF_01186"/>
    </source>
</evidence>
<dbReference type="OrthoDB" id="5298094at2"/>
<evidence type="ECO:0000256" key="4">
    <source>
        <dbReference type="ARBA" id="ARBA00023237"/>
    </source>
</evidence>
<dbReference type="EMBL" id="SMCO01000004">
    <property type="protein sequence ID" value="TCV88069.1"/>
    <property type="molecule type" value="Genomic_DNA"/>
</dbReference>
<dbReference type="AlphaFoldDB" id="A0A4V2W2H4"/>
<evidence type="ECO:0000313" key="8">
    <source>
        <dbReference type="EMBL" id="TCV88069.1"/>
    </source>
</evidence>
<evidence type="ECO:0000256" key="5">
    <source>
        <dbReference type="ARBA" id="ARBA00023288"/>
    </source>
</evidence>
<keyword evidence="5 6" id="KW-0449">Lipoprotein</keyword>
<keyword evidence="2 6" id="KW-0472">Membrane</keyword>
<keyword evidence="9" id="KW-1185">Reference proteome</keyword>
<dbReference type="Gene3D" id="3.30.160.150">
    <property type="entry name" value="Lipoprotein like domain"/>
    <property type="match status" value="1"/>
</dbReference>
<dbReference type="PANTHER" id="PTHR38098:SF1">
    <property type="entry name" value="LPS-ASSEMBLY LIPOPROTEIN LPTE"/>
    <property type="match status" value="1"/>
</dbReference>
<keyword evidence="1 6" id="KW-0732">Signal</keyword>
<comment type="similarity">
    <text evidence="6">Belongs to the LptE lipoprotein family.</text>
</comment>
<evidence type="ECO:0000256" key="7">
    <source>
        <dbReference type="SAM" id="SignalP"/>
    </source>
</evidence>
<comment type="subcellular location">
    <subcellularLocation>
        <location evidence="6">Cell outer membrane</location>
        <topology evidence="6">Lipid-anchor</topology>
    </subcellularLocation>
</comment>
<dbReference type="Proteomes" id="UP000295367">
    <property type="component" value="Unassembled WGS sequence"/>
</dbReference>